<feature type="transmembrane region" description="Helical" evidence="8">
    <location>
        <begin position="502"/>
        <end position="527"/>
    </location>
</feature>
<evidence type="ECO:0000256" key="2">
    <source>
        <dbReference type="ARBA" id="ARBA00022475"/>
    </source>
</evidence>
<dbReference type="AlphaFoldDB" id="A0A1G8XZX6"/>
<evidence type="ECO:0000313" key="9">
    <source>
        <dbReference type="EMBL" id="SDJ96076.1"/>
    </source>
</evidence>
<keyword evidence="6 8" id="KW-1133">Transmembrane helix</keyword>
<feature type="transmembrane region" description="Helical" evidence="8">
    <location>
        <begin position="207"/>
        <end position="229"/>
    </location>
</feature>
<comment type="subcellular location">
    <subcellularLocation>
        <location evidence="1">Cell membrane</location>
        <topology evidence="1">Multi-pass membrane protein</topology>
    </subcellularLocation>
</comment>
<keyword evidence="7 8" id="KW-0472">Membrane</keyword>
<sequence length="544" mass="57909">MVEQRQRPTRARTPSLGSASGAMAVATMASRISGLFAKVLLVWVLGLGMINDSYTVANTLPTVVNELLLGGVLTSVAVPLLVSARQNSEEEGESYAQWMITMGVILLVAATTLAVLGAPLLTELYLGSHTRANSELTTAFAYLLLPGIVFYGLSALLMAILNVRQVFGPPAWAPVMNNLVITATVSLYAVTPGEISADPVRMGQAKLLILGLGTMLGIATQSAVMVLSLRRTGFRFRWRWGWDRRLAEFGSLAGWVVLYTVISQIGMIVTIRVAGQGTSGSVATFHYAWLLSQVPYGVLGVSLLQALMPRISRSIAEGDTEGFVRDVGLGSRLSAILLMPVSAFMLTAGSGIGVAFFSLGQGSVGAADRLGVTLGVAAAGIVPFSITMLQLRAFYAMKDARTPMLINVIMVVFRTAVCYTLLMWLDPRDLVIGVTLAMSLSFLVGAAVGQWWLHTRLGRIQTGRTLVGIGWALLASAVGCGCAFAVWHWLGGSLHGFGDVATAWVGLGVRGTLVLGLGFGLMLLLPIPEMTIVRQRLRGLLNRV</sequence>
<dbReference type="GO" id="GO:0034204">
    <property type="term" value="P:lipid translocation"/>
    <property type="evidence" value="ECO:0007669"/>
    <property type="project" value="TreeGrafter"/>
</dbReference>
<feature type="transmembrane region" description="Helical" evidence="8">
    <location>
        <begin position="370"/>
        <end position="391"/>
    </location>
</feature>
<dbReference type="EMBL" id="FNFM01000003">
    <property type="protein sequence ID" value="SDJ96076.1"/>
    <property type="molecule type" value="Genomic_DNA"/>
</dbReference>
<evidence type="ECO:0000256" key="1">
    <source>
        <dbReference type="ARBA" id="ARBA00004651"/>
    </source>
</evidence>
<dbReference type="RefSeq" id="WP_092626991.1">
    <property type="nucleotide sequence ID" value="NZ_FNFM01000003.1"/>
</dbReference>
<dbReference type="PRINTS" id="PR01806">
    <property type="entry name" value="VIRFACTRMVIN"/>
</dbReference>
<dbReference type="GO" id="GO:0015648">
    <property type="term" value="F:lipid-linked peptidoglycan transporter activity"/>
    <property type="evidence" value="ECO:0007669"/>
    <property type="project" value="TreeGrafter"/>
</dbReference>
<feature type="transmembrane region" description="Helical" evidence="8">
    <location>
        <begin position="140"/>
        <end position="163"/>
    </location>
</feature>
<evidence type="ECO:0000256" key="5">
    <source>
        <dbReference type="ARBA" id="ARBA00022984"/>
    </source>
</evidence>
<dbReference type="PANTHER" id="PTHR47019">
    <property type="entry name" value="LIPID II FLIPPASE MURJ"/>
    <property type="match status" value="1"/>
</dbReference>
<evidence type="ECO:0000313" key="10">
    <source>
        <dbReference type="Proteomes" id="UP000199213"/>
    </source>
</evidence>
<feature type="transmembrane region" description="Helical" evidence="8">
    <location>
        <begin position="249"/>
        <end position="275"/>
    </location>
</feature>
<feature type="transmembrane region" description="Helical" evidence="8">
    <location>
        <begin position="21"/>
        <end position="47"/>
    </location>
</feature>
<feature type="transmembrane region" description="Helical" evidence="8">
    <location>
        <begin position="67"/>
        <end position="84"/>
    </location>
</feature>
<evidence type="ECO:0000256" key="8">
    <source>
        <dbReference type="SAM" id="Phobius"/>
    </source>
</evidence>
<dbReference type="GO" id="GO:0005886">
    <property type="term" value="C:plasma membrane"/>
    <property type="evidence" value="ECO:0007669"/>
    <property type="project" value="UniProtKB-SubCell"/>
</dbReference>
<dbReference type="InterPro" id="IPR004268">
    <property type="entry name" value="MurJ"/>
</dbReference>
<dbReference type="PANTHER" id="PTHR47019:SF1">
    <property type="entry name" value="LIPID II FLIPPASE MURJ"/>
    <property type="match status" value="1"/>
</dbReference>
<feature type="transmembrane region" description="Helical" evidence="8">
    <location>
        <begin position="287"/>
        <end position="307"/>
    </location>
</feature>
<gene>
    <name evidence="9" type="ORF">SAMN04487820_103169</name>
</gene>
<accession>A0A1G8XZX6</accession>
<feature type="transmembrane region" description="Helical" evidence="8">
    <location>
        <begin position="403"/>
        <end position="424"/>
    </location>
</feature>
<feature type="transmembrane region" description="Helical" evidence="8">
    <location>
        <begin position="96"/>
        <end position="120"/>
    </location>
</feature>
<evidence type="ECO:0000256" key="3">
    <source>
        <dbReference type="ARBA" id="ARBA00022692"/>
    </source>
</evidence>
<evidence type="ECO:0000256" key="4">
    <source>
        <dbReference type="ARBA" id="ARBA00022960"/>
    </source>
</evidence>
<keyword evidence="5" id="KW-0573">Peptidoglycan synthesis</keyword>
<name>A0A1G8XZX6_ACTMZ</name>
<feature type="transmembrane region" description="Helical" evidence="8">
    <location>
        <begin position="175"/>
        <end position="195"/>
    </location>
</feature>
<dbReference type="Pfam" id="PF03023">
    <property type="entry name" value="MurJ"/>
    <property type="match status" value="1"/>
</dbReference>
<dbReference type="Proteomes" id="UP000199213">
    <property type="component" value="Unassembled WGS sequence"/>
</dbReference>
<dbReference type="GO" id="GO:0009252">
    <property type="term" value="P:peptidoglycan biosynthetic process"/>
    <property type="evidence" value="ECO:0007669"/>
    <property type="project" value="UniProtKB-KW"/>
</dbReference>
<feature type="transmembrane region" description="Helical" evidence="8">
    <location>
        <begin position="335"/>
        <end position="358"/>
    </location>
</feature>
<keyword evidence="10" id="KW-1185">Reference proteome</keyword>
<reference evidence="10" key="1">
    <citation type="submission" date="2016-10" db="EMBL/GenBank/DDBJ databases">
        <authorList>
            <person name="Varghese N."/>
            <person name="Submissions S."/>
        </authorList>
    </citation>
    <scope>NUCLEOTIDE SEQUENCE [LARGE SCALE GENOMIC DNA]</scope>
    <source>
        <strain evidence="10">DSM 45460</strain>
    </source>
</reference>
<keyword evidence="4" id="KW-0133">Cell shape</keyword>
<organism evidence="9 10">
    <name type="scientific">Actinopolyspora mzabensis</name>
    <dbReference type="NCBI Taxonomy" id="995066"/>
    <lineage>
        <taxon>Bacteria</taxon>
        <taxon>Bacillati</taxon>
        <taxon>Actinomycetota</taxon>
        <taxon>Actinomycetes</taxon>
        <taxon>Actinopolysporales</taxon>
        <taxon>Actinopolysporaceae</taxon>
        <taxon>Actinopolyspora</taxon>
    </lineage>
</organism>
<evidence type="ECO:0000256" key="7">
    <source>
        <dbReference type="ARBA" id="ARBA00023136"/>
    </source>
</evidence>
<feature type="transmembrane region" description="Helical" evidence="8">
    <location>
        <begin position="430"/>
        <end position="453"/>
    </location>
</feature>
<dbReference type="OrthoDB" id="9786339at2"/>
<feature type="transmembrane region" description="Helical" evidence="8">
    <location>
        <begin position="465"/>
        <end position="490"/>
    </location>
</feature>
<protein>
    <submittedName>
        <fullName evidence="9">Putative peptidoglycan lipid II flippase</fullName>
    </submittedName>
</protein>
<evidence type="ECO:0000256" key="6">
    <source>
        <dbReference type="ARBA" id="ARBA00022989"/>
    </source>
</evidence>
<dbReference type="CDD" id="cd13123">
    <property type="entry name" value="MATE_MurJ_like"/>
    <property type="match status" value="1"/>
</dbReference>
<keyword evidence="3 8" id="KW-0812">Transmembrane</keyword>
<keyword evidence="2" id="KW-1003">Cell membrane</keyword>
<dbReference type="InterPro" id="IPR051050">
    <property type="entry name" value="Lipid_II_flippase_MurJ/MviN"/>
</dbReference>
<proteinExistence type="predicted"/>
<dbReference type="GO" id="GO:0008360">
    <property type="term" value="P:regulation of cell shape"/>
    <property type="evidence" value="ECO:0007669"/>
    <property type="project" value="UniProtKB-KW"/>
</dbReference>